<sequence>MNGLADHVIVNPMILDASGRDSWLTVLFAGVLFLLWCLLLVGMMRKTGQRNWREWLERSTFKGVSWLLLAPVCAELYLIGAMTVVHTANWHVTNYMPNTPESLLVLSLVVICAILSLWGLRVIAITSGVLLPIVIVLGFFVGISNGHLKNHYLLLPIMEHGWSPIADGMVYAGGGFVELLVIILMQHQISTKVKPWHMLAYGAFTVMITLGPIVGAITEFGPREAAKQMTSPYEQWRLLKLGQYVEHLDFFSISQWLSGATVRISLAAFLLVELLPVKSRRWRRILILIVMASYVLLSSVDVNEYDFYLWMYHTYMPISFFVLFFLSFAWMTLAQFSKPPKEESA</sequence>
<keyword evidence="6 8" id="KW-1133">Transmembrane helix</keyword>
<evidence type="ECO:0000256" key="8">
    <source>
        <dbReference type="SAM" id="Phobius"/>
    </source>
</evidence>
<keyword evidence="7 8" id="KW-0472">Membrane</keyword>
<evidence type="ECO:0000256" key="4">
    <source>
        <dbReference type="ARBA" id="ARBA00022544"/>
    </source>
</evidence>
<organism evidence="9 10">
    <name type="scientific">Cohnella thailandensis</name>
    <dbReference type="NCBI Taxonomy" id="557557"/>
    <lineage>
        <taxon>Bacteria</taxon>
        <taxon>Bacillati</taxon>
        <taxon>Bacillota</taxon>
        <taxon>Bacilli</taxon>
        <taxon>Bacillales</taxon>
        <taxon>Paenibacillaceae</taxon>
        <taxon>Cohnella</taxon>
    </lineage>
</organism>
<accession>A0A841T4E4</accession>
<evidence type="ECO:0000256" key="2">
    <source>
        <dbReference type="ARBA" id="ARBA00007998"/>
    </source>
</evidence>
<reference evidence="9 10" key="1">
    <citation type="submission" date="2020-08" db="EMBL/GenBank/DDBJ databases">
        <title>Cohnella phylogeny.</title>
        <authorList>
            <person name="Dunlap C."/>
        </authorList>
    </citation>
    <scope>NUCLEOTIDE SEQUENCE [LARGE SCALE GENOMIC DNA]</scope>
    <source>
        <strain evidence="9 10">DSM 25241</strain>
    </source>
</reference>
<feature type="transmembrane region" description="Helical" evidence="8">
    <location>
        <begin position="129"/>
        <end position="148"/>
    </location>
</feature>
<dbReference type="PANTHER" id="PTHR34975">
    <property type="entry name" value="SPORE GERMINATION PROTEIN A2"/>
    <property type="match status" value="1"/>
</dbReference>
<name>A0A841T4E4_9BACL</name>
<dbReference type="NCBIfam" id="TIGR00912">
    <property type="entry name" value="2A0309"/>
    <property type="match status" value="1"/>
</dbReference>
<feature type="transmembrane region" description="Helical" evidence="8">
    <location>
        <begin position="103"/>
        <end position="122"/>
    </location>
</feature>
<dbReference type="GO" id="GO:0016020">
    <property type="term" value="C:membrane"/>
    <property type="evidence" value="ECO:0007669"/>
    <property type="project" value="UniProtKB-SubCell"/>
</dbReference>
<keyword evidence="10" id="KW-1185">Reference proteome</keyword>
<evidence type="ECO:0000256" key="1">
    <source>
        <dbReference type="ARBA" id="ARBA00004141"/>
    </source>
</evidence>
<feature type="transmembrane region" description="Helical" evidence="8">
    <location>
        <begin position="168"/>
        <end position="186"/>
    </location>
</feature>
<evidence type="ECO:0000313" key="9">
    <source>
        <dbReference type="EMBL" id="MBB6636950.1"/>
    </source>
</evidence>
<proteinExistence type="inferred from homology"/>
<dbReference type="Proteomes" id="UP000535838">
    <property type="component" value="Unassembled WGS sequence"/>
</dbReference>
<feature type="transmembrane region" description="Helical" evidence="8">
    <location>
        <begin position="64"/>
        <end position="83"/>
    </location>
</feature>
<protein>
    <submittedName>
        <fullName evidence="9">Endospore germination permease</fullName>
    </submittedName>
</protein>
<feature type="transmembrane region" description="Helical" evidence="8">
    <location>
        <begin position="312"/>
        <end position="333"/>
    </location>
</feature>
<dbReference type="PANTHER" id="PTHR34975:SF2">
    <property type="entry name" value="SPORE GERMINATION PROTEIN A2"/>
    <property type="match status" value="1"/>
</dbReference>
<dbReference type="EMBL" id="JACJVQ010000019">
    <property type="protein sequence ID" value="MBB6636950.1"/>
    <property type="molecule type" value="Genomic_DNA"/>
</dbReference>
<feature type="transmembrane region" description="Helical" evidence="8">
    <location>
        <begin position="256"/>
        <end position="275"/>
    </location>
</feature>
<feature type="transmembrane region" description="Helical" evidence="8">
    <location>
        <begin position="198"/>
        <end position="217"/>
    </location>
</feature>
<dbReference type="InterPro" id="IPR004761">
    <property type="entry name" value="Spore_GerAB"/>
</dbReference>
<comment type="caution">
    <text evidence="9">The sequence shown here is derived from an EMBL/GenBank/DDBJ whole genome shotgun (WGS) entry which is preliminary data.</text>
</comment>
<dbReference type="GO" id="GO:0009847">
    <property type="term" value="P:spore germination"/>
    <property type="evidence" value="ECO:0007669"/>
    <property type="project" value="InterPro"/>
</dbReference>
<evidence type="ECO:0000313" key="10">
    <source>
        <dbReference type="Proteomes" id="UP000535838"/>
    </source>
</evidence>
<feature type="transmembrane region" description="Helical" evidence="8">
    <location>
        <begin position="23"/>
        <end position="43"/>
    </location>
</feature>
<evidence type="ECO:0000256" key="6">
    <source>
        <dbReference type="ARBA" id="ARBA00022989"/>
    </source>
</evidence>
<gene>
    <name evidence="9" type="ORF">H7B67_22715</name>
</gene>
<dbReference type="AlphaFoldDB" id="A0A841T4E4"/>
<comment type="similarity">
    <text evidence="2">Belongs to the amino acid-polyamine-organocation (APC) superfamily. Spore germination protein (SGP) (TC 2.A.3.9) family.</text>
</comment>
<feature type="transmembrane region" description="Helical" evidence="8">
    <location>
        <begin position="282"/>
        <end position="300"/>
    </location>
</feature>
<evidence type="ECO:0000256" key="3">
    <source>
        <dbReference type="ARBA" id="ARBA00022448"/>
    </source>
</evidence>
<evidence type="ECO:0000256" key="7">
    <source>
        <dbReference type="ARBA" id="ARBA00023136"/>
    </source>
</evidence>
<keyword evidence="4" id="KW-0309">Germination</keyword>
<comment type="subcellular location">
    <subcellularLocation>
        <location evidence="1">Membrane</location>
        <topology evidence="1">Multi-pass membrane protein</topology>
    </subcellularLocation>
</comment>
<dbReference type="Pfam" id="PF03845">
    <property type="entry name" value="Spore_permease"/>
    <property type="match status" value="1"/>
</dbReference>
<keyword evidence="5 8" id="KW-0812">Transmembrane</keyword>
<evidence type="ECO:0000256" key="5">
    <source>
        <dbReference type="ARBA" id="ARBA00022692"/>
    </source>
</evidence>
<keyword evidence="3" id="KW-0813">Transport</keyword>